<evidence type="ECO:0000256" key="4">
    <source>
        <dbReference type="ARBA" id="ARBA00023136"/>
    </source>
</evidence>
<evidence type="ECO:0000256" key="5">
    <source>
        <dbReference type="SAM" id="MobiDB-lite"/>
    </source>
</evidence>
<evidence type="ECO:0000256" key="1">
    <source>
        <dbReference type="ARBA" id="ARBA00004370"/>
    </source>
</evidence>
<gene>
    <name evidence="8" type="ORF">DM01DRAFT_1335980</name>
</gene>
<dbReference type="STRING" id="101127.A0A1X2GHZ6"/>
<evidence type="ECO:0000256" key="6">
    <source>
        <dbReference type="SAM" id="Phobius"/>
    </source>
</evidence>
<reference evidence="8 9" key="1">
    <citation type="submission" date="2016-07" db="EMBL/GenBank/DDBJ databases">
        <title>Pervasive Adenine N6-methylation of Active Genes in Fungi.</title>
        <authorList>
            <consortium name="DOE Joint Genome Institute"/>
            <person name="Mondo S.J."/>
            <person name="Dannebaum R.O."/>
            <person name="Kuo R.C."/>
            <person name="Labutti K."/>
            <person name="Haridas S."/>
            <person name="Kuo A."/>
            <person name="Salamov A."/>
            <person name="Ahrendt S.R."/>
            <person name="Lipzen A."/>
            <person name="Sullivan W."/>
            <person name="Andreopoulos W.B."/>
            <person name="Clum A."/>
            <person name="Lindquist E."/>
            <person name="Daum C."/>
            <person name="Ramamoorthy G.K."/>
            <person name="Gryganskyi A."/>
            <person name="Culley D."/>
            <person name="Magnuson J.K."/>
            <person name="James T.Y."/>
            <person name="O'Malley M.A."/>
            <person name="Stajich J.E."/>
            <person name="Spatafora J.W."/>
            <person name="Visel A."/>
            <person name="Grigoriev I.V."/>
        </authorList>
    </citation>
    <scope>NUCLEOTIDE SEQUENCE [LARGE SCALE GENOMIC DNA]</scope>
    <source>
        <strain evidence="8 9">NRRL 3301</strain>
    </source>
</reference>
<evidence type="ECO:0000259" key="7">
    <source>
        <dbReference type="PROSITE" id="PS51469"/>
    </source>
</evidence>
<dbReference type="GO" id="GO:0043495">
    <property type="term" value="F:protein-membrane adaptor activity"/>
    <property type="evidence" value="ECO:0007669"/>
    <property type="project" value="TreeGrafter"/>
</dbReference>
<dbReference type="PANTHER" id="PTHR12911">
    <property type="entry name" value="SAD1/UNC-84-LIKE PROTEIN-RELATED"/>
    <property type="match status" value="1"/>
</dbReference>
<feature type="transmembrane region" description="Helical" evidence="6">
    <location>
        <begin position="88"/>
        <end position="115"/>
    </location>
</feature>
<feature type="region of interest" description="Disordered" evidence="5">
    <location>
        <begin position="1"/>
        <end position="38"/>
    </location>
</feature>
<evidence type="ECO:0000313" key="8">
    <source>
        <dbReference type="EMBL" id="ORX54126.1"/>
    </source>
</evidence>
<evidence type="ECO:0000313" key="9">
    <source>
        <dbReference type="Proteomes" id="UP000242146"/>
    </source>
</evidence>
<proteinExistence type="predicted"/>
<evidence type="ECO:0000256" key="2">
    <source>
        <dbReference type="ARBA" id="ARBA00022692"/>
    </source>
</evidence>
<dbReference type="Pfam" id="PF07738">
    <property type="entry name" value="Sad1_UNC"/>
    <property type="match status" value="1"/>
</dbReference>
<dbReference type="Gene3D" id="2.60.120.260">
    <property type="entry name" value="Galactose-binding domain-like"/>
    <property type="match status" value="1"/>
</dbReference>
<dbReference type="AlphaFoldDB" id="A0A1X2GHZ6"/>
<accession>A0A1X2GHZ6</accession>
<organism evidence="8 9">
    <name type="scientific">Hesseltinella vesiculosa</name>
    <dbReference type="NCBI Taxonomy" id="101127"/>
    <lineage>
        <taxon>Eukaryota</taxon>
        <taxon>Fungi</taxon>
        <taxon>Fungi incertae sedis</taxon>
        <taxon>Mucoromycota</taxon>
        <taxon>Mucoromycotina</taxon>
        <taxon>Mucoromycetes</taxon>
        <taxon>Mucorales</taxon>
        <taxon>Cunninghamellaceae</taxon>
        <taxon>Hesseltinella</taxon>
    </lineage>
</organism>
<keyword evidence="2 6" id="KW-0812">Transmembrane</keyword>
<comment type="caution">
    <text evidence="8">The sequence shown here is derived from an EMBL/GenBank/DDBJ whole genome shotgun (WGS) entry which is preliminary data.</text>
</comment>
<feature type="compositionally biased region" description="Polar residues" evidence="5">
    <location>
        <begin position="1"/>
        <end position="33"/>
    </location>
</feature>
<sequence length="532" mass="58715">MDKSFTDPQRNQSANTSFDTDVTYTDANPSMGANESIDKPSLADTSLVIPSPSMPSTSLTTSSPDLLAVADQPPVGFRAFLREQVITLVAYGTCVMYLFFREMLVLIISVISLAFIHPFVTRRFSRFFSSVFVTFLLISAYRSFTATSQPLLSPSLLPSTLPPLLSTSYWANLGQHLTDLYHAKNTNPHTLFERIHRLQTELLALDRQDPFIQTLIQQMNQLSFPEESSPAWIDQALSLEKTAQQALEQWPADSPSTAQASSTLSPVMQGQDSLQHHVRDSADNWLQQQLADGHLVERAGVQDAVMQALASTLKKAQSWSDHLVVSDLVHDALYRYHHDIINLPDYALSTRGARILSAYSSSTFDPSKHHGLRMRLWHWLAGTASTDPRIAITPGTQVGQCWPMDGQQGSLGIQLSEPIAIESISIDHPGPSLAGNPASAPRTIDVWGLKKIPGPLAIKNASSRLATDDNAVLLGTIDYDTQKAAQHKDVLMTFPLTKDTSSLFQAVVLLIQSNHGHHDYTCIYRVRVHGKP</sequence>
<dbReference type="InterPro" id="IPR012919">
    <property type="entry name" value="SUN_dom"/>
</dbReference>
<feature type="domain" description="SUN" evidence="7">
    <location>
        <begin position="352"/>
        <end position="532"/>
    </location>
</feature>
<comment type="subcellular location">
    <subcellularLocation>
        <location evidence="1">Membrane</location>
    </subcellularLocation>
</comment>
<evidence type="ECO:0000256" key="3">
    <source>
        <dbReference type="ARBA" id="ARBA00022989"/>
    </source>
</evidence>
<protein>
    <recommendedName>
        <fullName evidence="7">SUN domain-containing protein</fullName>
    </recommendedName>
</protein>
<dbReference type="OrthoDB" id="342281at2759"/>
<dbReference type="EMBL" id="MCGT01000014">
    <property type="protein sequence ID" value="ORX54126.1"/>
    <property type="molecule type" value="Genomic_DNA"/>
</dbReference>
<keyword evidence="3 6" id="KW-1133">Transmembrane helix</keyword>
<dbReference type="PANTHER" id="PTHR12911:SF8">
    <property type="entry name" value="KLAROID PROTEIN-RELATED"/>
    <property type="match status" value="1"/>
</dbReference>
<dbReference type="GO" id="GO:0034993">
    <property type="term" value="C:meiotic nuclear membrane microtubule tethering complex"/>
    <property type="evidence" value="ECO:0007669"/>
    <property type="project" value="TreeGrafter"/>
</dbReference>
<name>A0A1X2GHZ6_9FUNG</name>
<dbReference type="Proteomes" id="UP000242146">
    <property type="component" value="Unassembled WGS sequence"/>
</dbReference>
<keyword evidence="9" id="KW-1185">Reference proteome</keyword>
<keyword evidence="4 6" id="KW-0472">Membrane</keyword>
<dbReference type="PROSITE" id="PS51469">
    <property type="entry name" value="SUN"/>
    <property type="match status" value="1"/>
</dbReference>
<dbReference type="InterPro" id="IPR045119">
    <property type="entry name" value="SUN1-5"/>
</dbReference>